<dbReference type="GO" id="GO:0034040">
    <property type="term" value="F:ATPase-coupled lipid transmembrane transporter activity"/>
    <property type="evidence" value="ECO:0007669"/>
    <property type="project" value="TreeGrafter"/>
</dbReference>
<dbReference type="InterPro" id="IPR011527">
    <property type="entry name" value="ABC1_TM_dom"/>
</dbReference>
<comment type="caution">
    <text evidence="10">The sequence shown here is derived from an EMBL/GenBank/DDBJ whole genome shotgun (WGS) entry which is preliminary data.</text>
</comment>
<dbReference type="CDD" id="cd18552">
    <property type="entry name" value="ABC_6TM_MsbA_like"/>
    <property type="match status" value="1"/>
</dbReference>
<dbReference type="InterPro" id="IPR003593">
    <property type="entry name" value="AAA+_ATPase"/>
</dbReference>
<keyword evidence="2 7" id="KW-0812">Transmembrane</keyword>
<proteinExistence type="predicted"/>
<name>A0A096APE4_9BACT</name>
<dbReference type="AlphaFoldDB" id="A0A096APE4"/>
<feature type="transmembrane region" description="Helical" evidence="7">
    <location>
        <begin position="185"/>
        <end position="213"/>
    </location>
</feature>
<dbReference type="RefSeq" id="WP_004355910.1">
    <property type="nucleotide sequence ID" value="NZ_JRNR01000086.1"/>
</dbReference>
<feature type="transmembrane region" description="Helical" evidence="7">
    <location>
        <begin position="95"/>
        <end position="116"/>
    </location>
</feature>
<evidence type="ECO:0000256" key="6">
    <source>
        <dbReference type="ARBA" id="ARBA00023136"/>
    </source>
</evidence>
<evidence type="ECO:0000313" key="10">
    <source>
        <dbReference type="EMBL" id="KGF48591.1"/>
    </source>
</evidence>
<dbReference type="SUPFAM" id="SSF90123">
    <property type="entry name" value="ABC transporter transmembrane region"/>
    <property type="match status" value="1"/>
</dbReference>
<dbReference type="InterPro" id="IPR027417">
    <property type="entry name" value="P-loop_NTPase"/>
</dbReference>
<evidence type="ECO:0000259" key="8">
    <source>
        <dbReference type="PROSITE" id="PS50893"/>
    </source>
</evidence>
<dbReference type="PROSITE" id="PS00211">
    <property type="entry name" value="ABC_TRANSPORTER_1"/>
    <property type="match status" value="1"/>
</dbReference>
<reference evidence="10 11" key="1">
    <citation type="submission" date="2014-07" db="EMBL/GenBank/DDBJ databases">
        <authorList>
            <person name="McCorrison J."/>
            <person name="Sanka R."/>
            <person name="Torralba M."/>
            <person name="Gillis M."/>
            <person name="Haft D.H."/>
            <person name="Methe B."/>
            <person name="Sutton G."/>
            <person name="Nelson K.E."/>
        </authorList>
    </citation>
    <scope>NUCLEOTIDE SEQUENCE [LARGE SCALE GENOMIC DNA]</scope>
    <source>
        <strain evidence="10 11">DNF00882</strain>
    </source>
</reference>
<feature type="transmembrane region" description="Helical" evidence="7">
    <location>
        <begin position="18"/>
        <end position="41"/>
    </location>
</feature>
<comment type="subcellular location">
    <subcellularLocation>
        <location evidence="1">Cell membrane</location>
        <topology evidence="1">Multi-pass membrane protein</topology>
    </subcellularLocation>
</comment>
<keyword evidence="4 10" id="KW-0067">ATP-binding</keyword>
<dbReference type="SUPFAM" id="SSF52540">
    <property type="entry name" value="P-loop containing nucleoside triphosphate hydrolases"/>
    <property type="match status" value="1"/>
</dbReference>
<protein>
    <submittedName>
        <fullName evidence="10">Antibiotic ABC transporter ATP-binding protein</fullName>
    </submittedName>
</protein>
<dbReference type="Pfam" id="PF00664">
    <property type="entry name" value="ABC_membrane"/>
    <property type="match status" value="1"/>
</dbReference>
<dbReference type="PROSITE" id="PS50893">
    <property type="entry name" value="ABC_TRANSPORTER_2"/>
    <property type="match status" value="1"/>
</dbReference>
<dbReference type="Proteomes" id="UP000029538">
    <property type="component" value="Unassembled WGS sequence"/>
</dbReference>
<dbReference type="InterPro" id="IPR003439">
    <property type="entry name" value="ABC_transporter-like_ATP-bd"/>
</dbReference>
<feature type="transmembrane region" description="Helical" evidence="7">
    <location>
        <begin position="313"/>
        <end position="332"/>
    </location>
</feature>
<dbReference type="EMBL" id="JRNR01000086">
    <property type="protein sequence ID" value="KGF48591.1"/>
    <property type="molecule type" value="Genomic_DNA"/>
</dbReference>
<evidence type="ECO:0000256" key="2">
    <source>
        <dbReference type="ARBA" id="ARBA00022692"/>
    </source>
</evidence>
<dbReference type="GO" id="GO:0005886">
    <property type="term" value="C:plasma membrane"/>
    <property type="evidence" value="ECO:0007669"/>
    <property type="project" value="UniProtKB-SubCell"/>
</dbReference>
<dbReference type="PANTHER" id="PTHR24221:SF654">
    <property type="entry name" value="ATP-BINDING CASSETTE SUB-FAMILY B MEMBER 6"/>
    <property type="match status" value="1"/>
</dbReference>
<dbReference type="InterPro" id="IPR036640">
    <property type="entry name" value="ABC1_TM_sf"/>
</dbReference>
<dbReference type="Gene3D" id="3.40.50.300">
    <property type="entry name" value="P-loop containing nucleotide triphosphate hydrolases"/>
    <property type="match status" value="1"/>
</dbReference>
<evidence type="ECO:0000256" key="7">
    <source>
        <dbReference type="SAM" id="Phobius"/>
    </source>
</evidence>
<keyword evidence="5 7" id="KW-1133">Transmembrane helix</keyword>
<evidence type="ECO:0000256" key="3">
    <source>
        <dbReference type="ARBA" id="ARBA00022741"/>
    </source>
</evidence>
<dbReference type="InterPro" id="IPR017871">
    <property type="entry name" value="ABC_transporter-like_CS"/>
</dbReference>
<keyword evidence="3" id="KW-0547">Nucleotide-binding</keyword>
<evidence type="ECO:0000313" key="11">
    <source>
        <dbReference type="Proteomes" id="UP000029538"/>
    </source>
</evidence>
<keyword evidence="6 7" id="KW-0472">Membrane</keyword>
<dbReference type="Pfam" id="PF00005">
    <property type="entry name" value="ABC_tran"/>
    <property type="match status" value="1"/>
</dbReference>
<organism evidence="10 11">
    <name type="scientific">Prevotella disiens DNF00882</name>
    <dbReference type="NCBI Taxonomy" id="1401075"/>
    <lineage>
        <taxon>Bacteria</taxon>
        <taxon>Pseudomonadati</taxon>
        <taxon>Bacteroidota</taxon>
        <taxon>Bacteroidia</taxon>
        <taxon>Bacteroidales</taxon>
        <taxon>Prevotellaceae</taxon>
        <taxon>Prevotella</taxon>
    </lineage>
</organism>
<dbReference type="InterPro" id="IPR039421">
    <property type="entry name" value="Type_1_exporter"/>
</dbReference>
<sequence length="623" mass="70583">MKDFIQVLKRFVPPYKKYLIMAVVFNILSALLNIFSFMTLIPLLQILFKVDAGTGATHYIPWNQAENLGQYKDILSNNADYYVQMFVTDWGPTNTLLIIGIVLGFMTFLKTGAYFLSSAAIIPVRTGVVRDIRNALYQKITQLSLGFFSEERKGDIIARMSGDVQEIDNSVMASLDMLFKNPILILFYFATLLVVSWQLTLFTLIFVPFFGWFMGKVGRKLKQNSVTAQALWSDTMSQVEETLGGLRIIKAFCAERLMNDRFDKVNNNYRNDIMKVNIRQQLAHPMSEFLGTLMIIVVLWFGGTLVLGQYPVISGPTFIYYLVILYSILNPLKEFSKAGYNIPKGMASMERVDKILMAEIEIKDPKNPKELDSFDHEIELRNVSFAYTSDKLEDGTEQYHWVLRNINLVIPKGKTIALVGQSGSGKSTLLDLIARYYDVQEGEVLIDGVNVKDLNLHNLRKFIGNVNQEAILFNDTFFNNISFGVNATKENVVEAAKIANAHDFITQTENGYDTNIGDRGGRLSGGQRQRVSIARAILKNPPILILDEATSALDTESERLVQDALYKLMKTRTTIAVAHRLSTIKNSDEICVMHEGKIVERGTHNELMHLDGYYKKLHDMQEI</sequence>
<evidence type="ECO:0000259" key="9">
    <source>
        <dbReference type="PROSITE" id="PS50929"/>
    </source>
</evidence>
<dbReference type="GO" id="GO:0140359">
    <property type="term" value="F:ABC-type transporter activity"/>
    <property type="evidence" value="ECO:0007669"/>
    <property type="project" value="InterPro"/>
</dbReference>
<feature type="domain" description="ABC transmembrane type-1" evidence="9">
    <location>
        <begin position="20"/>
        <end position="344"/>
    </location>
</feature>
<dbReference type="Gene3D" id="1.20.1560.10">
    <property type="entry name" value="ABC transporter type 1, transmembrane domain"/>
    <property type="match status" value="1"/>
</dbReference>
<feature type="domain" description="ABC transporter" evidence="8">
    <location>
        <begin position="378"/>
        <end position="620"/>
    </location>
</feature>
<evidence type="ECO:0000256" key="5">
    <source>
        <dbReference type="ARBA" id="ARBA00022989"/>
    </source>
</evidence>
<accession>A0A096APE4</accession>
<dbReference type="FunFam" id="3.40.50.300:FF:000218">
    <property type="entry name" value="Multidrug ABC transporter ATP-binding protein"/>
    <property type="match status" value="1"/>
</dbReference>
<dbReference type="CDD" id="cd03251">
    <property type="entry name" value="ABCC_MsbA"/>
    <property type="match status" value="1"/>
</dbReference>
<gene>
    <name evidence="10" type="ORF">HMPREF0654_08710</name>
</gene>
<evidence type="ECO:0000256" key="1">
    <source>
        <dbReference type="ARBA" id="ARBA00004651"/>
    </source>
</evidence>
<dbReference type="GO" id="GO:0005524">
    <property type="term" value="F:ATP binding"/>
    <property type="evidence" value="ECO:0007669"/>
    <property type="project" value="UniProtKB-KW"/>
</dbReference>
<dbReference type="GO" id="GO:0016887">
    <property type="term" value="F:ATP hydrolysis activity"/>
    <property type="evidence" value="ECO:0007669"/>
    <property type="project" value="InterPro"/>
</dbReference>
<evidence type="ECO:0000256" key="4">
    <source>
        <dbReference type="ARBA" id="ARBA00022840"/>
    </source>
</evidence>
<dbReference type="PROSITE" id="PS50929">
    <property type="entry name" value="ABC_TM1F"/>
    <property type="match status" value="1"/>
</dbReference>
<dbReference type="PANTHER" id="PTHR24221">
    <property type="entry name" value="ATP-BINDING CASSETTE SUB-FAMILY B"/>
    <property type="match status" value="1"/>
</dbReference>
<dbReference type="SMART" id="SM00382">
    <property type="entry name" value="AAA"/>
    <property type="match status" value="1"/>
</dbReference>
<feature type="transmembrane region" description="Helical" evidence="7">
    <location>
        <begin position="289"/>
        <end position="307"/>
    </location>
</feature>